<gene>
    <name evidence="3" type="ORF">FHS21_000514</name>
</gene>
<dbReference type="EMBL" id="JACHXN010000001">
    <property type="protein sequence ID" value="MBB3144131.1"/>
    <property type="molecule type" value="Genomic_DNA"/>
</dbReference>
<evidence type="ECO:0000313" key="3">
    <source>
        <dbReference type="EMBL" id="MBB3144131.1"/>
    </source>
</evidence>
<organism evidence="3 4">
    <name type="scientific">Phyllobacterium trifolii</name>
    <dbReference type="NCBI Taxonomy" id="300193"/>
    <lineage>
        <taxon>Bacteria</taxon>
        <taxon>Pseudomonadati</taxon>
        <taxon>Pseudomonadota</taxon>
        <taxon>Alphaproteobacteria</taxon>
        <taxon>Hyphomicrobiales</taxon>
        <taxon>Phyllobacteriaceae</taxon>
        <taxon>Phyllobacterium</taxon>
    </lineage>
</organism>
<evidence type="ECO:0008006" key="5">
    <source>
        <dbReference type="Google" id="ProtNLM"/>
    </source>
</evidence>
<proteinExistence type="predicted"/>
<dbReference type="AlphaFoldDB" id="A0A839U5V8"/>
<evidence type="ECO:0000256" key="2">
    <source>
        <dbReference type="ARBA" id="ARBA00022525"/>
    </source>
</evidence>
<dbReference type="PANTHER" id="PTHR38340:SF1">
    <property type="entry name" value="S-LAYER PROTEIN"/>
    <property type="match status" value="1"/>
</dbReference>
<dbReference type="GO" id="GO:0005509">
    <property type="term" value="F:calcium ion binding"/>
    <property type="evidence" value="ECO:0007669"/>
    <property type="project" value="InterPro"/>
</dbReference>
<protein>
    <recommendedName>
        <fullName evidence="5">Calcium-binding protein</fullName>
    </recommendedName>
</protein>
<dbReference type="GO" id="GO:0005576">
    <property type="term" value="C:extracellular region"/>
    <property type="evidence" value="ECO:0007669"/>
    <property type="project" value="UniProtKB-SubCell"/>
</dbReference>
<dbReference type="InterPro" id="IPR011049">
    <property type="entry name" value="Serralysin-like_metalloprot_C"/>
</dbReference>
<keyword evidence="4" id="KW-1185">Reference proteome</keyword>
<sequence length="366" mass="36699">MSGNDLIDAHNVGGLATLLPRVLTGGDGSDQIYGSSGLDTITGGNGNDFIQGNGGIDVLNGGAGIDTLSYESATGGGITLTLNASGGVNIGQFLPGTSNAGLDEIGGGFENVVGTNQGDTITGNAAAGPAGNNILIGLGGNDTLNGMGGNDTLIGGAGADTLNGGDGTDTADYSTSLAGVQVHLGPENTGGDAEGDTLNFIENITGSNIVIDGPGRNFVDIIRGNSGDNFLSGGAGDDVIFGGDGQSQSASGTDIIYGGVGADEIFGRDPEGGADTFIYKSLTDSLRDRFAASPDDQLECDFIHLDNGDIIDLSAIDADPSTPLVNDAFSTEQVNLGHEYLELRLGSGNLIDFFLRFEGGVPTIIP</sequence>
<dbReference type="PANTHER" id="PTHR38340">
    <property type="entry name" value="S-LAYER PROTEIN"/>
    <property type="match status" value="1"/>
</dbReference>
<keyword evidence="2" id="KW-0964">Secreted</keyword>
<comment type="caution">
    <text evidence="3">The sequence shown here is derived from an EMBL/GenBank/DDBJ whole genome shotgun (WGS) entry which is preliminary data.</text>
</comment>
<evidence type="ECO:0000256" key="1">
    <source>
        <dbReference type="ARBA" id="ARBA00004613"/>
    </source>
</evidence>
<dbReference type="SUPFAM" id="SSF51120">
    <property type="entry name" value="beta-Roll"/>
    <property type="match status" value="3"/>
</dbReference>
<dbReference type="Proteomes" id="UP000554520">
    <property type="component" value="Unassembled WGS sequence"/>
</dbReference>
<reference evidence="3 4" key="1">
    <citation type="submission" date="2020-08" db="EMBL/GenBank/DDBJ databases">
        <title>Genomic Encyclopedia of Type Strains, Phase III (KMG-III): the genomes of soil and plant-associated and newly described type strains.</title>
        <authorList>
            <person name="Whitman W."/>
        </authorList>
    </citation>
    <scope>NUCLEOTIDE SEQUENCE [LARGE SCALE GENOMIC DNA]</scope>
    <source>
        <strain evidence="3 4">CECT 7015</strain>
    </source>
</reference>
<evidence type="ECO:0000313" key="4">
    <source>
        <dbReference type="Proteomes" id="UP000554520"/>
    </source>
</evidence>
<dbReference type="InterPro" id="IPR018511">
    <property type="entry name" value="Hemolysin-typ_Ca-bd_CS"/>
</dbReference>
<accession>A0A839U5V8</accession>
<dbReference type="InterPro" id="IPR001343">
    <property type="entry name" value="Hemolysn_Ca-bd"/>
</dbReference>
<dbReference type="PRINTS" id="PR00313">
    <property type="entry name" value="CABNDNGRPT"/>
</dbReference>
<dbReference type="RefSeq" id="WP_183660889.1">
    <property type="nucleotide sequence ID" value="NZ_JACHXN010000001.1"/>
</dbReference>
<dbReference type="InterPro" id="IPR050557">
    <property type="entry name" value="RTX_toxin/Mannuronan_C5-epim"/>
</dbReference>
<dbReference type="Gene3D" id="2.150.10.10">
    <property type="entry name" value="Serralysin-like metalloprotease, C-terminal"/>
    <property type="match status" value="3"/>
</dbReference>
<comment type="subcellular location">
    <subcellularLocation>
        <location evidence="1">Secreted</location>
    </subcellularLocation>
</comment>
<name>A0A839U5V8_9HYPH</name>
<dbReference type="PROSITE" id="PS00330">
    <property type="entry name" value="HEMOLYSIN_CALCIUM"/>
    <property type="match status" value="4"/>
</dbReference>
<dbReference type="Pfam" id="PF00353">
    <property type="entry name" value="HemolysinCabind"/>
    <property type="match status" value="4"/>
</dbReference>